<reference evidence="6 7" key="1">
    <citation type="submission" date="2018-06" db="EMBL/GenBank/DDBJ databases">
        <title>WGS assembly of Brassica rapa FPsc.</title>
        <authorList>
            <person name="Bowman J."/>
            <person name="Kohchi T."/>
            <person name="Yamato K."/>
            <person name="Jenkins J."/>
            <person name="Shu S."/>
            <person name="Ishizaki K."/>
            <person name="Yamaoka S."/>
            <person name="Nishihama R."/>
            <person name="Nakamura Y."/>
            <person name="Berger F."/>
            <person name="Adam C."/>
            <person name="Aki S."/>
            <person name="Althoff F."/>
            <person name="Araki T."/>
            <person name="Arteaga-Vazquez M."/>
            <person name="Balasubrmanian S."/>
            <person name="Bauer D."/>
            <person name="Boehm C."/>
            <person name="Briginshaw L."/>
            <person name="Caballero-Perez J."/>
            <person name="Catarino B."/>
            <person name="Chen F."/>
            <person name="Chiyoda S."/>
            <person name="Chovatia M."/>
            <person name="Davies K."/>
            <person name="Delmans M."/>
            <person name="Demura T."/>
            <person name="Dierschke T."/>
            <person name="Dolan L."/>
            <person name="Dorantes-Acosta A."/>
            <person name="Eklund D."/>
            <person name="Florent S."/>
            <person name="Flores-Sandoval E."/>
            <person name="Fujiyama A."/>
            <person name="Fukuzawa H."/>
            <person name="Galik B."/>
            <person name="Grimanelli D."/>
            <person name="Grimwood J."/>
            <person name="Grossniklaus U."/>
            <person name="Hamada T."/>
            <person name="Haseloff J."/>
            <person name="Hetherington A."/>
            <person name="Higo A."/>
            <person name="Hirakawa Y."/>
            <person name="Hundley H."/>
            <person name="Ikeda Y."/>
            <person name="Inoue K."/>
            <person name="Inoue S."/>
            <person name="Ishida S."/>
            <person name="Jia Q."/>
            <person name="Kakita M."/>
            <person name="Kanazawa T."/>
            <person name="Kawai Y."/>
            <person name="Kawashima T."/>
            <person name="Kennedy M."/>
            <person name="Kinose K."/>
            <person name="Kinoshita T."/>
            <person name="Kohara Y."/>
            <person name="Koide E."/>
            <person name="Komatsu K."/>
            <person name="Kopischke S."/>
            <person name="Kubo M."/>
            <person name="Kyozuka J."/>
            <person name="Lagercrantz U."/>
            <person name="Lin S."/>
            <person name="Lindquist E."/>
            <person name="Lipzen A."/>
            <person name="Lu C."/>
            <person name="Luna E."/>
            <person name="Martienssen R."/>
            <person name="Minamino N."/>
            <person name="Mizutani M."/>
            <person name="Mizutani M."/>
            <person name="Mochizuki N."/>
            <person name="Monte I."/>
            <person name="Mosher R."/>
            <person name="Nagasaki H."/>
            <person name="Nakagami H."/>
            <person name="Naramoto S."/>
            <person name="Nishitani K."/>
            <person name="Ohtani M."/>
            <person name="Okamoto T."/>
            <person name="Okumura M."/>
            <person name="Phillips J."/>
            <person name="Pollak B."/>
            <person name="Reinders A."/>
            <person name="Roevekamp M."/>
            <person name="Sano R."/>
            <person name="Sawa S."/>
            <person name="Schmid M."/>
            <person name="Shirakawa M."/>
            <person name="Solano R."/>
            <person name="Spunde A."/>
            <person name="Suetsugu N."/>
            <person name="Sugano S."/>
            <person name="Sugiyama A."/>
            <person name="Sun R."/>
            <person name="Suzuki Y."/>
            <person name="Takenaka M."/>
            <person name="Takezawa D."/>
            <person name="Tomogane H."/>
            <person name="Tsuzuki M."/>
            <person name="Ueda T."/>
            <person name="Umeda M."/>
            <person name="Ward J."/>
            <person name="Watanabe Y."/>
            <person name="Yazaki K."/>
            <person name="Yokoyama R."/>
            <person name="Yoshitake Y."/>
            <person name="Yotsui I."/>
            <person name="Zachgo S."/>
            <person name="Schmutz J."/>
        </authorList>
    </citation>
    <scope>NUCLEOTIDE SEQUENCE [LARGE SCALE GENOMIC DNA]</scope>
    <source>
        <strain evidence="7">cv. B-3</strain>
    </source>
</reference>
<evidence type="ECO:0000313" key="7">
    <source>
        <dbReference type="Proteomes" id="UP000264353"/>
    </source>
</evidence>
<sequence length="181" mass="19519">MEGTGVVAVYGNGAITEAKKSPFSVKVGLAQMLRGGVIMDVVNADQARIAEEAGACAVMALERVPADIRAQGGVARMSDPQMIKDIKQAVTIPVMAKARIGHFVEAQILEAIGIDYIDESEVLTLADEDHHINKHNFRIPFAVTHYSDPEMLVEVSCGLGEAMVGINLNDDKVERFANRSE</sequence>
<evidence type="ECO:0000256" key="3">
    <source>
        <dbReference type="ARBA" id="ARBA00037142"/>
    </source>
</evidence>
<protein>
    <recommendedName>
        <fullName evidence="5">PdxS/SNZ N-terminal domain-containing protein</fullName>
    </recommendedName>
</protein>
<dbReference type="PROSITE" id="PS51129">
    <property type="entry name" value="PDXS_SNZ_2"/>
    <property type="match status" value="2"/>
</dbReference>
<organism evidence="6 7">
    <name type="scientific">Brassica campestris</name>
    <name type="common">Field mustard</name>
    <dbReference type="NCBI Taxonomy" id="3711"/>
    <lineage>
        <taxon>Eukaryota</taxon>
        <taxon>Viridiplantae</taxon>
        <taxon>Streptophyta</taxon>
        <taxon>Embryophyta</taxon>
        <taxon>Tracheophyta</taxon>
        <taxon>Spermatophyta</taxon>
        <taxon>Magnoliopsida</taxon>
        <taxon>eudicotyledons</taxon>
        <taxon>Gunneridae</taxon>
        <taxon>Pentapetalae</taxon>
        <taxon>rosids</taxon>
        <taxon>malvids</taxon>
        <taxon>Brassicales</taxon>
        <taxon>Brassicaceae</taxon>
        <taxon>Brassiceae</taxon>
        <taxon>Brassica</taxon>
    </lineage>
</organism>
<dbReference type="SUPFAM" id="SSF110399">
    <property type="entry name" value="ThiG-like"/>
    <property type="match status" value="1"/>
</dbReference>
<proteinExistence type="inferred from homology"/>
<accession>A0A398ACA1</accession>
<evidence type="ECO:0000256" key="2">
    <source>
        <dbReference type="ARBA" id="ARBA00023239"/>
    </source>
</evidence>
<evidence type="ECO:0000256" key="4">
    <source>
        <dbReference type="PROSITE-ProRule" id="PRU00481"/>
    </source>
</evidence>
<dbReference type="EMBL" id="CM010629">
    <property type="protein sequence ID" value="RID72843.1"/>
    <property type="molecule type" value="Genomic_DNA"/>
</dbReference>
<comment type="function">
    <text evidence="3">Catalyzes the formation of pyridoxal 5'-phosphate from ribose 5-phosphate (RBP), glyceraldehyde 3-phosphate (G3P) and ammonia. The ammonia is provided by PDX2. Can also use ribulose 5-phosphate and dihydroxyacetone phosphate as substrates, resulting from enzyme-catalyzed isomerization of RBP and G3P, respectively. Also plays an indirect role in resistance to singlet oxygen-generating photosensitizers.</text>
</comment>
<name>A0A398ACA1_BRACM</name>
<feature type="domain" description="PdxS/SNZ N-terminal" evidence="5">
    <location>
        <begin position="23"/>
        <end position="144"/>
    </location>
</feature>
<dbReference type="InterPro" id="IPR001852">
    <property type="entry name" value="PdxS/SNZ"/>
</dbReference>
<dbReference type="GO" id="GO:0042823">
    <property type="term" value="P:pyridoxal phosphate biosynthetic process"/>
    <property type="evidence" value="ECO:0007669"/>
    <property type="project" value="InterPro"/>
</dbReference>
<dbReference type="PANTHER" id="PTHR31829">
    <property type="entry name" value="PYRIDOXAL 5'-PHOSPHATE SYNTHASE SUBUNIT SNZ1-RELATED"/>
    <property type="match status" value="1"/>
</dbReference>
<comment type="similarity">
    <text evidence="1 4">Belongs to the PdxS/SNZ family.</text>
</comment>
<dbReference type="GO" id="GO:0016829">
    <property type="term" value="F:lyase activity"/>
    <property type="evidence" value="ECO:0007669"/>
    <property type="project" value="UniProtKB-KW"/>
</dbReference>
<gene>
    <name evidence="6" type="ORF">BRARA_B00023</name>
</gene>
<dbReference type="PANTHER" id="PTHR31829:SF0">
    <property type="entry name" value="PYRIDOXAL 5'-PHOSPHATE SYNTHASE SUBUNIT SNZ1-RELATED"/>
    <property type="match status" value="1"/>
</dbReference>
<dbReference type="AlphaFoldDB" id="A0A398ACA1"/>
<dbReference type="Gene3D" id="3.20.20.70">
    <property type="entry name" value="Aldolase class I"/>
    <property type="match status" value="1"/>
</dbReference>
<evidence type="ECO:0000259" key="5">
    <source>
        <dbReference type="Pfam" id="PF01680"/>
    </source>
</evidence>
<dbReference type="InterPro" id="IPR033755">
    <property type="entry name" value="PdxS/SNZ_N"/>
</dbReference>
<dbReference type="InterPro" id="IPR013785">
    <property type="entry name" value="Aldolase_TIM"/>
</dbReference>
<evidence type="ECO:0000256" key="1">
    <source>
        <dbReference type="ARBA" id="ARBA00007281"/>
    </source>
</evidence>
<keyword evidence="2" id="KW-0456">Lyase</keyword>
<dbReference type="Proteomes" id="UP000264353">
    <property type="component" value="Chromosome A2"/>
</dbReference>
<evidence type="ECO:0000313" key="6">
    <source>
        <dbReference type="EMBL" id="RID72843.1"/>
    </source>
</evidence>
<dbReference type="Pfam" id="PF01680">
    <property type="entry name" value="SOR_SNZ"/>
    <property type="match status" value="1"/>
</dbReference>